<sequence>MCERKMNCLGYDRKDSIYCAKCREGWKGERCDEIDCGEGGKQITFDECLCNEPYSGKFCKELLTEHINLSYNKAIVNAMGPIGSYRKKRLLKE</sequence>
<keyword evidence="3" id="KW-1185">Reference proteome</keyword>
<dbReference type="Proteomes" id="UP000887540">
    <property type="component" value="Unplaced"/>
</dbReference>
<feature type="domain" description="EGF-like" evidence="2">
    <location>
        <begin position="27"/>
        <end position="60"/>
    </location>
</feature>
<dbReference type="InterPro" id="IPR000742">
    <property type="entry name" value="EGF"/>
</dbReference>
<dbReference type="WBParaSite" id="ACRNAN_scaffold262.g27422.t1">
    <property type="protein sequence ID" value="ACRNAN_scaffold262.g27422.t1"/>
    <property type="gene ID" value="ACRNAN_scaffold262.g27422"/>
</dbReference>
<evidence type="ECO:0000259" key="2">
    <source>
        <dbReference type="PROSITE" id="PS50026"/>
    </source>
</evidence>
<evidence type="ECO:0000313" key="4">
    <source>
        <dbReference type="WBParaSite" id="ACRNAN_scaffold262.g27422.t1"/>
    </source>
</evidence>
<accession>A0A914DIL6</accession>
<name>A0A914DIL6_9BILA</name>
<protein>
    <submittedName>
        <fullName evidence="4">EGF-like domain-containing protein</fullName>
    </submittedName>
</protein>
<feature type="disulfide bond" evidence="1">
    <location>
        <begin position="50"/>
        <end position="59"/>
    </location>
</feature>
<comment type="caution">
    <text evidence="1">Lacks conserved residue(s) required for the propagation of feature annotation.</text>
</comment>
<evidence type="ECO:0000256" key="1">
    <source>
        <dbReference type="PROSITE-ProRule" id="PRU00076"/>
    </source>
</evidence>
<dbReference type="PROSITE" id="PS00022">
    <property type="entry name" value="EGF_1"/>
    <property type="match status" value="1"/>
</dbReference>
<evidence type="ECO:0000313" key="3">
    <source>
        <dbReference type="Proteomes" id="UP000887540"/>
    </source>
</evidence>
<keyword evidence="1" id="KW-0245">EGF-like domain</keyword>
<dbReference type="PROSITE" id="PS01186">
    <property type="entry name" value="EGF_2"/>
    <property type="match status" value="1"/>
</dbReference>
<dbReference type="PROSITE" id="PS50026">
    <property type="entry name" value="EGF_3"/>
    <property type="match status" value="1"/>
</dbReference>
<proteinExistence type="predicted"/>
<organism evidence="3 4">
    <name type="scientific">Acrobeloides nanus</name>
    <dbReference type="NCBI Taxonomy" id="290746"/>
    <lineage>
        <taxon>Eukaryota</taxon>
        <taxon>Metazoa</taxon>
        <taxon>Ecdysozoa</taxon>
        <taxon>Nematoda</taxon>
        <taxon>Chromadorea</taxon>
        <taxon>Rhabditida</taxon>
        <taxon>Tylenchina</taxon>
        <taxon>Cephalobomorpha</taxon>
        <taxon>Cephaloboidea</taxon>
        <taxon>Cephalobidae</taxon>
        <taxon>Acrobeloides</taxon>
    </lineage>
</organism>
<reference evidence="4" key="1">
    <citation type="submission" date="2022-11" db="UniProtKB">
        <authorList>
            <consortium name="WormBaseParasite"/>
        </authorList>
    </citation>
    <scope>IDENTIFICATION</scope>
</reference>
<dbReference type="AlphaFoldDB" id="A0A914DIL6"/>
<keyword evidence="1" id="KW-1015">Disulfide bond</keyword>